<organism evidence="3 4">
    <name type="scientific">Acaulospora morrowiae</name>
    <dbReference type="NCBI Taxonomy" id="94023"/>
    <lineage>
        <taxon>Eukaryota</taxon>
        <taxon>Fungi</taxon>
        <taxon>Fungi incertae sedis</taxon>
        <taxon>Mucoromycota</taxon>
        <taxon>Glomeromycotina</taxon>
        <taxon>Glomeromycetes</taxon>
        <taxon>Diversisporales</taxon>
        <taxon>Acaulosporaceae</taxon>
        <taxon>Acaulospora</taxon>
    </lineage>
</organism>
<feature type="region of interest" description="Disordered" evidence="1">
    <location>
        <begin position="36"/>
        <end position="252"/>
    </location>
</feature>
<feature type="compositionally biased region" description="Pro residues" evidence="1">
    <location>
        <begin position="185"/>
        <end position="200"/>
    </location>
</feature>
<keyword evidence="4" id="KW-1185">Reference proteome</keyword>
<keyword evidence="2" id="KW-0812">Transmembrane</keyword>
<evidence type="ECO:0000313" key="3">
    <source>
        <dbReference type="EMBL" id="CAG8588332.1"/>
    </source>
</evidence>
<protein>
    <submittedName>
        <fullName evidence="3">14862_t:CDS:1</fullName>
    </submittedName>
</protein>
<sequence>MDSTAAIAIGLTVGLVVLVFILLSFFIIRRKMVRRRKGKISPSGISPKIKSHGSSSSSLRSSTPIPKRSETESSDQNSEKSKEKGQKELKPSYEGSENRADSIKTSTQKIYPQLTPSDSPGPPIGDRSPRSSQDIQHRDNVTPTASSQHLHEGIHHPQPQHPQLIVEGASTTDEEVPPYYMQKLPPIPLTDSPSPPPSPDRNPIRKGYAPDEDNPGPYPPAQPAQKSRLSRSVRQRSPMRGGRGSRSSSSNS</sequence>
<keyword evidence="2" id="KW-1133">Transmembrane helix</keyword>
<feature type="compositionally biased region" description="Basic and acidic residues" evidence="1">
    <location>
        <begin position="67"/>
        <end position="102"/>
    </location>
</feature>
<proteinExistence type="predicted"/>
<feature type="compositionally biased region" description="Low complexity" evidence="1">
    <location>
        <begin position="235"/>
        <end position="252"/>
    </location>
</feature>
<gene>
    <name evidence="3" type="ORF">AMORRO_LOCUS7230</name>
</gene>
<dbReference type="EMBL" id="CAJVPV010005283">
    <property type="protein sequence ID" value="CAG8588332.1"/>
    <property type="molecule type" value="Genomic_DNA"/>
</dbReference>
<comment type="caution">
    <text evidence="3">The sequence shown here is derived from an EMBL/GenBank/DDBJ whole genome shotgun (WGS) entry which is preliminary data.</text>
</comment>
<feature type="compositionally biased region" description="Low complexity" evidence="1">
    <location>
        <begin position="40"/>
        <end position="66"/>
    </location>
</feature>
<accession>A0A9N9C2E6</accession>
<keyword evidence="2" id="KW-0472">Membrane</keyword>
<evidence type="ECO:0000256" key="2">
    <source>
        <dbReference type="SAM" id="Phobius"/>
    </source>
</evidence>
<evidence type="ECO:0000313" key="4">
    <source>
        <dbReference type="Proteomes" id="UP000789342"/>
    </source>
</evidence>
<dbReference type="OrthoDB" id="10654559at2759"/>
<dbReference type="Proteomes" id="UP000789342">
    <property type="component" value="Unassembled WGS sequence"/>
</dbReference>
<dbReference type="AlphaFoldDB" id="A0A9N9C2E6"/>
<feature type="compositionally biased region" description="Polar residues" evidence="1">
    <location>
        <begin position="103"/>
        <end position="118"/>
    </location>
</feature>
<evidence type="ECO:0000256" key="1">
    <source>
        <dbReference type="SAM" id="MobiDB-lite"/>
    </source>
</evidence>
<feature type="transmembrane region" description="Helical" evidence="2">
    <location>
        <begin position="6"/>
        <end position="28"/>
    </location>
</feature>
<reference evidence="3" key="1">
    <citation type="submission" date="2021-06" db="EMBL/GenBank/DDBJ databases">
        <authorList>
            <person name="Kallberg Y."/>
            <person name="Tangrot J."/>
            <person name="Rosling A."/>
        </authorList>
    </citation>
    <scope>NUCLEOTIDE SEQUENCE</scope>
    <source>
        <strain evidence="3">CL551</strain>
    </source>
</reference>
<name>A0A9N9C2E6_9GLOM</name>